<dbReference type="RefSeq" id="WP_274456349.1">
    <property type="nucleotide sequence ID" value="NZ_CP067097.1"/>
</dbReference>
<comment type="catalytic activity">
    <reaction evidence="9 11">
        <text>4-(phosphooxy)-L-threonine + 2-oxoglutarate = (R)-3-hydroxy-2-oxo-4-phosphooxybutanoate + L-glutamate</text>
        <dbReference type="Rhea" id="RHEA:16573"/>
        <dbReference type="ChEBI" id="CHEBI:16810"/>
        <dbReference type="ChEBI" id="CHEBI:29985"/>
        <dbReference type="ChEBI" id="CHEBI:58452"/>
        <dbReference type="ChEBI" id="CHEBI:58538"/>
        <dbReference type="EC" id="2.6.1.52"/>
    </reaction>
</comment>
<keyword evidence="7 11" id="KW-0663">Pyridoxal phosphate</keyword>
<evidence type="ECO:0000256" key="1">
    <source>
        <dbReference type="ARBA" id="ARBA00003483"/>
    </source>
</evidence>
<evidence type="ECO:0000256" key="7">
    <source>
        <dbReference type="ARBA" id="ARBA00022898"/>
    </source>
</evidence>
<comment type="function">
    <text evidence="1 11">Catalyzes the reversible conversion of 3-phosphohydroxypyruvate to phosphoserine and of 3-hydroxy-2-oxo-4-phosphonooxybutanoate to phosphohydroxythreonine.</text>
</comment>
<sequence>MNHRDRVDNFNGGPAALPVEALEKAQAELLNFAETGASIVEISHRSKAYEAVHQQTKALLKELLEVPDDYEILFLQGGASLQFAMVAMNLLDNEHTGAYALTGSWSKKAREEAARVGRVRTVFDGAESEFRTIPGVEQVVPAPGDAYLHLTSNNTIYGTQWHAFPDTGEVPLVADMSSDILSHRIPVRQFSLIYAGAQKNLGPAGVTVVIIKSSLVARAKAIAEEKNIPVILRYDLHAKHDSLYNTPPVFAIYLMGLVLEWLRDHGGVAQAEARGRQKGKLIYDAIDNSDGFYRGYAAPDSRSYTNVTFNLPTRELEQAFLAGAEENGMIGLGGHRSVGGCRASIYNAVSVEACERLAEYMDSFRRVHG</sequence>
<feature type="binding site" evidence="11">
    <location>
        <position position="105"/>
    </location>
    <ligand>
        <name>pyridoxal 5'-phosphate</name>
        <dbReference type="ChEBI" id="CHEBI:597326"/>
    </ligand>
</feature>
<dbReference type="HAMAP" id="MF_00160">
    <property type="entry name" value="SerC_aminotrans_5"/>
    <property type="match status" value="1"/>
</dbReference>
<name>A0ABT9XGW5_9BACL</name>
<evidence type="ECO:0000256" key="2">
    <source>
        <dbReference type="ARBA" id="ARBA00005099"/>
    </source>
</evidence>
<comment type="pathway">
    <text evidence="2 11">Amino-acid biosynthesis; L-serine biosynthesis; L-serine from 3-phospho-D-glycerate: step 2/3.</text>
</comment>
<dbReference type="InterPro" id="IPR015422">
    <property type="entry name" value="PyrdxlP-dep_Trfase_small"/>
</dbReference>
<evidence type="ECO:0000256" key="5">
    <source>
        <dbReference type="ARBA" id="ARBA00022605"/>
    </source>
</evidence>
<proteinExistence type="inferred from homology"/>
<evidence type="ECO:0000256" key="8">
    <source>
        <dbReference type="ARBA" id="ARBA00023299"/>
    </source>
</evidence>
<feature type="binding site" evidence="11">
    <location>
        <begin position="79"/>
        <end position="80"/>
    </location>
    <ligand>
        <name>pyridoxal 5'-phosphate</name>
        <dbReference type="ChEBI" id="CHEBI:597326"/>
    </ligand>
</feature>
<dbReference type="NCBIfam" id="NF003764">
    <property type="entry name" value="PRK05355.1"/>
    <property type="match status" value="1"/>
</dbReference>
<evidence type="ECO:0000256" key="9">
    <source>
        <dbReference type="ARBA" id="ARBA00047630"/>
    </source>
</evidence>
<keyword evidence="4 11" id="KW-0032">Aminotransferase</keyword>
<keyword evidence="5 11" id="KW-0028">Amino-acid biosynthesis</keyword>
<dbReference type="Pfam" id="PF00266">
    <property type="entry name" value="Aminotran_5"/>
    <property type="match status" value="1"/>
</dbReference>
<dbReference type="InterPro" id="IPR000192">
    <property type="entry name" value="Aminotrans_V_dom"/>
</dbReference>
<dbReference type="Gene3D" id="3.90.1150.10">
    <property type="entry name" value="Aspartate Aminotransferase, domain 1"/>
    <property type="match status" value="1"/>
</dbReference>
<evidence type="ECO:0000313" key="14">
    <source>
        <dbReference type="Proteomes" id="UP001232973"/>
    </source>
</evidence>
<dbReference type="NCBIfam" id="TIGR01364">
    <property type="entry name" value="serC_1"/>
    <property type="match status" value="1"/>
</dbReference>
<feature type="binding site" evidence="11">
    <location>
        <position position="155"/>
    </location>
    <ligand>
        <name>pyridoxal 5'-phosphate</name>
        <dbReference type="ChEBI" id="CHEBI:597326"/>
    </ligand>
</feature>
<accession>A0ABT9XGW5</accession>
<reference evidence="13 14" key="1">
    <citation type="submission" date="2023-07" db="EMBL/GenBank/DDBJ databases">
        <title>Genomic Encyclopedia of Type Strains, Phase IV (KMG-IV): sequencing the most valuable type-strain genomes for metagenomic binning, comparative biology and taxonomic classification.</title>
        <authorList>
            <person name="Goeker M."/>
        </authorList>
    </citation>
    <scope>NUCLEOTIDE SEQUENCE [LARGE SCALE GENOMIC DNA]</scope>
    <source>
        <strain evidence="13 14">DSM 4006</strain>
    </source>
</reference>
<comment type="catalytic activity">
    <reaction evidence="10 11">
        <text>O-phospho-L-serine + 2-oxoglutarate = 3-phosphooxypyruvate + L-glutamate</text>
        <dbReference type="Rhea" id="RHEA:14329"/>
        <dbReference type="ChEBI" id="CHEBI:16810"/>
        <dbReference type="ChEBI" id="CHEBI:18110"/>
        <dbReference type="ChEBI" id="CHEBI:29985"/>
        <dbReference type="ChEBI" id="CHEBI:57524"/>
        <dbReference type="EC" id="2.6.1.52"/>
    </reaction>
</comment>
<keyword evidence="8 11" id="KW-0718">Serine biosynthesis</keyword>
<feature type="domain" description="Aminotransferase class V" evidence="12">
    <location>
        <begin position="9"/>
        <end position="357"/>
    </location>
</feature>
<dbReference type="GO" id="GO:0004648">
    <property type="term" value="F:O-phospho-L-serine:2-oxoglutarate aminotransferase activity"/>
    <property type="evidence" value="ECO:0007669"/>
    <property type="project" value="UniProtKB-EC"/>
</dbReference>
<organism evidence="13 14">
    <name type="scientific">Alicyclobacillus cycloheptanicus</name>
    <dbReference type="NCBI Taxonomy" id="1457"/>
    <lineage>
        <taxon>Bacteria</taxon>
        <taxon>Bacillati</taxon>
        <taxon>Bacillota</taxon>
        <taxon>Bacilli</taxon>
        <taxon>Bacillales</taxon>
        <taxon>Alicyclobacillaceae</taxon>
        <taxon>Alicyclobacillus</taxon>
    </lineage>
</organism>
<dbReference type="PANTHER" id="PTHR43247:SF1">
    <property type="entry name" value="PHOSPHOSERINE AMINOTRANSFERASE"/>
    <property type="match status" value="1"/>
</dbReference>
<comment type="caution">
    <text evidence="13">The sequence shown here is derived from an EMBL/GenBank/DDBJ whole genome shotgun (WGS) entry which is preliminary data.</text>
</comment>
<evidence type="ECO:0000256" key="3">
    <source>
        <dbReference type="ARBA" id="ARBA00006904"/>
    </source>
</evidence>
<dbReference type="SUPFAM" id="SSF53383">
    <property type="entry name" value="PLP-dependent transferases"/>
    <property type="match status" value="1"/>
</dbReference>
<comment type="cofactor">
    <cofactor evidence="11">
        <name>pyridoxal 5'-phosphate</name>
        <dbReference type="ChEBI" id="CHEBI:597326"/>
    </cofactor>
    <text evidence="11">Binds 1 pyridoxal phosphate per subunit.</text>
</comment>
<evidence type="ECO:0000256" key="11">
    <source>
        <dbReference type="HAMAP-Rule" id="MF_00160"/>
    </source>
</evidence>
<dbReference type="Gene3D" id="3.40.640.10">
    <property type="entry name" value="Type I PLP-dependent aspartate aminotransferase-like (Major domain)"/>
    <property type="match status" value="1"/>
</dbReference>
<evidence type="ECO:0000256" key="6">
    <source>
        <dbReference type="ARBA" id="ARBA00022679"/>
    </source>
</evidence>
<comment type="subunit">
    <text evidence="11">Homodimer.</text>
</comment>
<keyword evidence="11" id="KW-0963">Cytoplasm</keyword>
<feature type="binding site" evidence="11">
    <location>
        <begin position="245"/>
        <end position="246"/>
    </location>
    <ligand>
        <name>pyridoxal 5'-phosphate</name>
        <dbReference type="ChEBI" id="CHEBI:597326"/>
    </ligand>
</feature>
<evidence type="ECO:0000259" key="12">
    <source>
        <dbReference type="Pfam" id="PF00266"/>
    </source>
</evidence>
<gene>
    <name evidence="11" type="primary">serC</name>
    <name evidence="13" type="ORF">J2S03_001379</name>
</gene>
<keyword evidence="14" id="KW-1185">Reference proteome</keyword>
<evidence type="ECO:0000256" key="4">
    <source>
        <dbReference type="ARBA" id="ARBA00022576"/>
    </source>
</evidence>
<comment type="similarity">
    <text evidence="3 11">Belongs to the class-V pyridoxal-phosphate-dependent aminotransferase family. SerC subfamily.</text>
</comment>
<dbReference type="EMBL" id="JAUSTP010000008">
    <property type="protein sequence ID" value="MDQ0189547.1"/>
    <property type="molecule type" value="Genomic_DNA"/>
</dbReference>
<keyword evidence="6 11" id="KW-0808">Transferase</keyword>
<comment type="caution">
    <text evidence="11">Lacks conserved residue(s) required for the propagation of feature annotation.</text>
</comment>
<comment type="subcellular location">
    <subcellularLocation>
        <location evidence="11">Cytoplasm</location>
    </subcellularLocation>
</comment>
<dbReference type="PIRSF" id="PIRSF000525">
    <property type="entry name" value="SerC"/>
    <property type="match status" value="1"/>
</dbReference>
<protein>
    <recommendedName>
        <fullName evidence="11">Phosphoserine aminotransferase</fullName>
        <ecNumber evidence="11">2.6.1.52</ecNumber>
    </recommendedName>
    <alternativeName>
        <fullName evidence="11">Phosphohydroxythreonine aminotransferase</fullName>
        <shortName evidence="11">PSAT</shortName>
    </alternativeName>
</protein>
<dbReference type="InterPro" id="IPR015421">
    <property type="entry name" value="PyrdxlP-dep_Trfase_major"/>
</dbReference>
<feature type="binding site" evidence="11">
    <location>
        <position position="198"/>
    </location>
    <ligand>
        <name>pyridoxal 5'-phosphate</name>
        <dbReference type="ChEBI" id="CHEBI:597326"/>
    </ligand>
</feature>
<dbReference type="EC" id="2.6.1.52" evidence="11"/>
<dbReference type="InterPro" id="IPR015424">
    <property type="entry name" value="PyrdxlP-dep_Trfase"/>
</dbReference>
<dbReference type="Proteomes" id="UP001232973">
    <property type="component" value="Unassembled WGS sequence"/>
</dbReference>
<dbReference type="PANTHER" id="PTHR43247">
    <property type="entry name" value="PHOSPHOSERINE AMINOTRANSFERASE"/>
    <property type="match status" value="1"/>
</dbReference>
<dbReference type="InterPro" id="IPR022278">
    <property type="entry name" value="Pser_aminoTfrase"/>
</dbReference>
<evidence type="ECO:0000256" key="10">
    <source>
        <dbReference type="ARBA" id="ARBA00049007"/>
    </source>
</evidence>
<feature type="modified residue" description="N6-(pyridoxal phosphate)lysine" evidence="11">
    <location>
        <position position="199"/>
    </location>
</feature>
<feature type="binding site" evidence="11">
    <location>
        <position position="175"/>
    </location>
    <ligand>
        <name>pyridoxal 5'-phosphate</name>
        <dbReference type="ChEBI" id="CHEBI:597326"/>
    </ligand>
</feature>
<feature type="binding site" evidence="11">
    <location>
        <position position="45"/>
    </location>
    <ligand>
        <name>L-glutamate</name>
        <dbReference type="ChEBI" id="CHEBI:29985"/>
    </ligand>
</feature>
<evidence type="ECO:0000313" key="13">
    <source>
        <dbReference type="EMBL" id="MDQ0189547.1"/>
    </source>
</evidence>